<gene>
    <name evidence="3" type="ORF">V0R55_12625</name>
</gene>
<keyword evidence="4" id="KW-1185">Reference proteome</keyword>
<protein>
    <submittedName>
        <fullName evidence="3">Uncharacterized protein</fullName>
    </submittedName>
</protein>
<feature type="transmembrane region" description="Helical" evidence="2">
    <location>
        <begin position="319"/>
        <end position="341"/>
    </location>
</feature>
<keyword evidence="2" id="KW-0472">Membrane</keyword>
<dbReference type="Proteomes" id="UP001329505">
    <property type="component" value="Unassembled WGS sequence"/>
</dbReference>
<feature type="region of interest" description="Disordered" evidence="1">
    <location>
        <begin position="31"/>
        <end position="51"/>
    </location>
</feature>
<organism evidence="3 4">
    <name type="scientific">Pseudomonas soli</name>
    <dbReference type="NCBI Taxonomy" id="1306993"/>
    <lineage>
        <taxon>Bacteria</taxon>
        <taxon>Pseudomonadati</taxon>
        <taxon>Pseudomonadota</taxon>
        <taxon>Gammaproteobacteria</taxon>
        <taxon>Pseudomonadales</taxon>
        <taxon>Pseudomonadaceae</taxon>
        <taxon>Pseudomonas</taxon>
    </lineage>
</organism>
<evidence type="ECO:0000313" key="4">
    <source>
        <dbReference type="Proteomes" id="UP001329505"/>
    </source>
</evidence>
<dbReference type="RefSeq" id="WP_330126151.1">
    <property type="nucleotide sequence ID" value="NZ_JAZDQQ010000009.1"/>
</dbReference>
<accession>A0ABU7GPQ9</accession>
<name>A0ABU7GPQ9_9PSED</name>
<sequence length="418" mass="46454">MSELAAWNWIAKLGGDFKTVYSVLYERVLSGPRDSSESNPCNASIGSPERPYVSSESELGLHVKSIIASYGEKVAAFFLIYSTPYNRAAVQEALGSHLQKLSSEHYYESGLALQLAIKREMDLTEAESSEGSLSFIQRTMTEEFIGDLQDWRANAHLKCEEVLGGFEQQQLNFTEKFESATTLYRSSLNRYRALTKRTIRWAAKEIKLAEADWEAKKSRLKEQLEINSTISYWQTREQAHAWAKYLWLVSLVVIMLGTLCVMRASGESFEKSIHPKLVAALSNDEENKTTNLSPSQAPIPLKKAIGGVGDVRMNITPDVVVAILIKGAGAILILVFSGILLKVALRQYTNNVALSVFAGERIAFIKTYLALMDEGKLDGREDRNLVLQALFRSSSGNVSDIPITTPTEILVRGAEIKS</sequence>
<keyword evidence="2" id="KW-0812">Transmembrane</keyword>
<proteinExistence type="predicted"/>
<evidence type="ECO:0000256" key="2">
    <source>
        <dbReference type="SAM" id="Phobius"/>
    </source>
</evidence>
<keyword evidence="2" id="KW-1133">Transmembrane helix</keyword>
<dbReference type="EMBL" id="JAZDQQ010000009">
    <property type="protein sequence ID" value="MEE1881009.1"/>
    <property type="molecule type" value="Genomic_DNA"/>
</dbReference>
<reference evidence="3 4" key="1">
    <citation type="submission" date="2024-01" db="EMBL/GenBank/DDBJ databases">
        <title>Unpublished Manusciprt.</title>
        <authorList>
            <person name="Duman M."/>
            <person name="Valdes E.G."/>
            <person name="Ajmi N."/>
            <person name="Altun S."/>
            <person name="Saticioglu I.B."/>
        </authorList>
    </citation>
    <scope>NUCLEOTIDE SEQUENCE [LARGE SCALE GENOMIC DNA]</scope>
    <source>
        <strain evidence="3 4">139P</strain>
    </source>
</reference>
<evidence type="ECO:0000256" key="1">
    <source>
        <dbReference type="SAM" id="MobiDB-lite"/>
    </source>
</evidence>
<feature type="transmembrane region" description="Helical" evidence="2">
    <location>
        <begin position="245"/>
        <end position="265"/>
    </location>
</feature>
<evidence type="ECO:0000313" key="3">
    <source>
        <dbReference type="EMBL" id="MEE1881009.1"/>
    </source>
</evidence>
<comment type="caution">
    <text evidence="3">The sequence shown here is derived from an EMBL/GenBank/DDBJ whole genome shotgun (WGS) entry which is preliminary data.</text>
</comment>